<dbReference type="EMBL" id="FLQR01000010">
    <property type="protein sequence ID" value="SBS74359.1"/>
    <property type="molecule type" value="Genomic_DNA"/>
</dbReference>
<accession>A0A1Y5PAK8</accession>
<feature type="compositionally biased region" description="Basic and acidic residues" evidence="1">
    <location>
        <begin position="49"/>
        <end position="65"/>
    </location>
</feature>
<organism evidence="2">
    <name type="scientific">uncultured Microbacterium sp</name>
    <dbReference type="NCBI Taxonomy" id="191216"/>
    <lineage>
        <taxon>Bacteria</taxon>
        <taxon>Bacillati</taxon>
        <taxon>Actinomycetota</taxon>
        <taxon>Actinomycetes</taxon>
        <taxon>Micrococcales</taxon>
        <taxon>Microbacteriaceae</taxon>
        <taxon>Microbacterium</taxon>
        <taxon>environmental samples</taxon>
    </lineage>
</organism>
<reference evidence="2" key="1">
    <citation type="submission" date="2016-03" db="EMBL/GenBank/DDBJ databases">
        <authorList>
            <person name="Ploux O."/>
        </authorList>
    </citation>
    <scope>NUCLEOTIDE SEQUENCE</scope>
    <source>
        <strain evidence="2">UC1</strain>
    </source>
</reference>
<dbReference type="AlphaFoldDB" id="A0A1Y5PAK8"/>
<protein>
    <submittedName>
        <fullName evidence="2">Uncharacterized protein</fullName>
    </submittedName>
</protein>
<evidence type="ECO:0000313" key="2">
    <source>
        <dbReference type="EMBL" id="SBS74359.1"/>
    </source>
</evidence>
<name>A0A1Y5PAK8_9MICO</name>
<gene>
    <name evidence="2" type="ORF">MIPYR_60099</name>
</gene>
<proteinExistence type="predicted"/>
<evidence type="ECO:0000256" key="1">
    <source>
        <dbReference type="SAM" id="MobiDB-lite"/>
    </source>
</evidence>
<sequence>MNLLDARPACRARRVAPALPRDDVSQNLRVAPPTPASAVTSARGVSHHPGGEHAITRLVRDDPRGRGGCRR</sequence>
<feature type="region of interest" description="Disordered" evidence="1">
    <location>
        <begin position="17"/>
        <end position="71"/>
    </location>
</feature>